<dbReference type="VEuPathDB" id="FungiDB:PHYBLDRAFT_144122"/>
<protein>
    <submittedName>
        <fullName evidence="1">Uncharacterized protein</fullName>
    </submittedName>
</protein>
<gene>
    <name evidence="1" type="ORF">PHYBLDRAFT_144122</name>
</gene>
<keyword evidence="2" id="KW-1185">Reference proteome</keyword>
<dbReference type="AlphaFoldDB" id="A0A162PPH2"/>
<dbReference type="PANTHER" id="PTHR33324">
    <property type="entry name" value="EXPRESSED PROTEIN"/>
    <property type="match status" value="1"/>
</dbReference>
<dbReference type="PANTHER" id="PTHR33324:SF2">
    <property type="entry name" value="MYB_SANT-LIKE DNA-BINDING DOMAIN-CONTAINING PROTEIN"/>
    <property type="match status" value="1"/>
</dbReference>
<evidence type="ECO:0000313" key="1">
    <source>
        <dbReference type="EMBL" id="OAD74757.1"/>
    </source>
</evidence>
<name>A0A162PPH2_PHYB8</name>
<dbReference type="GeneID" id="28992048"/>
<organism evidence="1 2">
    <name type="scientific">Phycomyces blakesleeanus (strain ATCC 8743b / DSM 1359 / FGSC 10004 / NBRC 33097 / NRRL 1555)</name>
    <dbReference type="NCBI Taxonomy" id="763407"/>
    <lineage>
        <taxon>Eukaryota</taxon>
        <taxon>Fungi</taxon>
        <taxon>Fungi incertae sedis</taxon>
        <taxon>Mucoromycota</taxon>
        <taxon>Mucoromycotina</taxon>
        <taxon>Mucoromycetes</taxon>
        <taxon>Mucorales</taxon>
        <taxon>Phycomycetaceae</taxon>
        <taxon>Phycomyces</taxon>
    </lineage>
</organism>
<proteinExistence type="predicted"/>
<dbReference type="RefSeq" id="XP_018292797.1">
    <property type="nucleotide sequence ID" value="XM_018431142.1"/>
</dbReference>
<dbReference type="InParanoid" id="A0A162PPH2"/>
<reference evidence="2" key="1">
    <citation type="submission" date="2015-06" db="EMBL/GenBank/DDBJ databases">
        <title>Expansion of signal transduction pathways in fungi by whole-genome duplication.</title>
        <authorList>
            <consortium name="DOE Joint Genome Institute"/>
            <person name="Corrochano L.M."/>
            <person name="Kuo A."/>
            <person name="Marcet-Houben M."/>
            <person name="Polaino S."/>
            <person name="Salamov A."/>
            <person name="Villalobos J.M."/>
            <person name="Alvarez M.I."/>
            <person name="Avalos J."/>
            <person name="Benito E.P."/>
            <person name="Benoit I."/>
            <person name="Burger G."/>
            <person name="Camino L.P."/>
            <person name="Canovas D."/>
            <person name="Cerda-Olmedo E."/>
            <person name="Cheng J.-F."/>
            <person name="Dominguez A."/>
            <person name="Elias M."/>
            <person name="Eslava A.P."/>
            <person name="Glaser F."/>
            <person name="Grimwood J."/>
            <person name="Gutierrez G."/>
            <person name="Heitman J."/>
            <person name="Henrissat B."/>
            <person name="Iturriaga E.A."/>
            <person name="Lang B.F."/>
            <person name="Lavin J.L."/>
            <person name="Lee S."/>
            <person name="Li W."/>
            <person name="Lindquist E."/>
            <person name="Lopez-Garcia S."/>
            <person name="Luque E.M."/>
            <person name="Marcos A.T."/>
            <person name="Martin J."/>
            <person name="McCluskey K."/>
            <person name="Medina H.R."/>
            <person name="Miralles-Duran A."/>
            <person name="Miyazaki A."/>
            <person name="Munoz-Torres E."/>
            <person name="Oguiza J.A."/>
            <person name="Ohm R."/>
            <person name="Olmedo M."/>
            <person name="Orejas M."/>
            <person name="Ortiz-Castellanos L."/>
            <person name="Pisabarro A.G."/>
            <person name="Rodriguez-Romero J."/>
            <person name="Ruiz-Herrera J."/>
            <person name="Ruiz-Vazquez R."/>
            <person name="Sanz C."/>
            <person name="Schackwitz W."/>
            <person name="Schmutz J."/>
            <person name="Shahriari M."/>
            <person name="Shelest E."/>
            <person name="Silva-Franco F."/>
            <person name="Soanes D."/>
            <person name="Syed K."/>
            <person name="Tagua V.G."/>
            <person name="Talbot N.J."/>
            <person name="Thon M."/>
            <person name="De vries R.P."/>
            <person name="Wiebenga A."/>
            <person name="Yadav J.S."/>
            <person name="Braun E.L."/>
            <person name="Baker S."/>
            <person name="Garre V."/>
            <person name="Horwitz B."/>
            <person name="Torres-Martinez S."/>
            <person name="Idnurm A."/>
            <person name="Herrera-Estrella A."/>
            <person name="Gabaldon T."/>
            <person name="Grigoriev I.V."/>
        </authorList>
    </citation>
    <scope>NUCLEOTIDE SEQUENCE [LARGE SCALE GENOMIC DNA]</scope>
    <source>
        <strain evidence="2">NRRL 1555(-)</strain>
    </source>
</reference>
<accession>A0A162PPH2</accession>
<dbReference type="Proteomes" id="UP000077315">
    <property type="component" value="Unassembled WGS sequence"/>
</dbReference>
<sequence length="268" mass="31131">MEDYSAIDCASSLCIPIPGPGGKTKAALCSEIKAIMFENGITNRSNSSIRDKIQYLHDKFRKTSNYVNGVKQRMLDDLHEDGLSEDEAIKEFERNVKFKFRYYYDLKGVMGSSPLITSSFSMSNCNGIEGAQKALNNYLWSKEFFALSQNPQRPPKRARRTVEPRILEIIEEPTRANHRNSDYMQQKLKYEKEFNERQLCEQMKIHQSRMDHQKAVHDDNILIENKRLEIEAKIVENNLLQTKIQYMQKLEDSGLSKEQIANHLSKML</sequence>
<evidence type="ECO:0000313" key="2">
    <source>
        <dbReference type="Proteomes" id="UP000077315"/>
    </source>
</evidence>
<dbReference type="EMBL" id="KV440978">
    <property type="protein sequence ID" value="OAD74757.1"/>
    <property type="molecule type" value="Genomic_DNA"/>
</dbReference>